<dbReference type="Pfam" id="PF04039">
    <property type="entry name" value="MnhB"/>
    <property type="match status" value="1"/>
</dbReference>
<comment type="subcellular location">
    <subcellularLocation>
        <location evidence="1">Cell membrane</location>
        <topology evidence="1">Multi-pass membrane protein</topology>
    </subcellularLocation>
</comment>
<evidence type="ECO:0000256" key="6">
    <source>
        <dbReference type="ARBA" id="ARBA00023136"/>
    </source>
</evidence>
<evidence type="ECO:0000256" key="2">
    <source>
        <dbReference type="ARBA" id="ARBA00009425"/>
    </source>
</evidence>
<evidence type="ECO:0000259" key="8">
    <source>
        <dbReference type="Pfam" id="PF04039"/>
    </source>
</evidence>
<feature type="transmembrane region" description="Helical" evidence="7">
    <location>
        <begin position="32"/>
        <end position="50"/>
    </location>
</feature>
<feature type="transmembrane region" description="Helical" evidence="7">
    <location>
        <begin position="56"/>
        <end position="75"/>
    </location>
</feature>
<dbReference type="Pfam" id="PF13244">
    <property type="entry name" value="MbhD"/>
    <property type="match status" value="1"/>
</dbReference>
<dbReference type="InterPro" id="IPR007182">
    <property type="entry name" value="MnhB"/>
</dbReference>
<proteinExistence type="inferred from homology"/>
<feature type="domain" description="MrpA C-terminal/MbhD" evidence="9">
    <location>
        <begin position="15"/>
        <end position="79"/>
    </location>
</feature>
<feature type="transmembrane region" description="Helical" evidence="7">
    <location>
        <begin position="279"/>
        <end position="303"/>
    </location>
</feature>
<feature type="transmembrane region" description="Helical" evidence="7">
    <location>
        <begin position="187"/>
        <end position="204"/>
    </location>
</feature>
<comment type="similarity">
    <text evidence="2">Belongs to the CPA3 antiporters (TC 2.A.63) subunit B family.</text>
</comment>
<keyword evidence="6 7" id="KW-0472">Membrane</keyword>
<dbReference type="Proteomes" id="UP001595386">
    <property type="component" value="Unassembled WGS sequence"/>
</dbReference>
<feature type="domain" description="Na+/H+ antiporter MnhB subunit-related protein" evidence="8">
    <location>
        <begin position="187"/>
        <end position="292"/>
    </location>
</feature>
<feature type="transmembrane region" description="Helical" evidence="7">
    <location>
        <begin position="6"/>
        <end position="25"/>
    </location>
</feature>
<evidence type="ECO:0000313" key="11">
    <source>
        <dbReference type="Proteomes" id="UP001595386"/>
    </source>
</evidence>
<reference evidence="11" key="1">
    <citation type="journal article" date="2019" name="Int. J. Syst. Evol. Microbiol.">
        <title>The Global Catalogue of Microorganisms (GCM) 10K type strain sequencing project: providing services to taxonomists for standard genome sequencing and annotation.</title>
        <authorList>
            <consortium name="The Broad Institute Genomics Platform"/>
            <consortium name="The Broad Institute Genome Sequencing Center for Infectious Disease"/>
            <person name="Wu L."/>
            <person name="Ma J."/>
        </authorList>
    </citation>
    <scope>NUCLEOTIDE SEQUENCE [LARGE SCALE GENOMIC DNA]</scope>
    <source>
        <strain evidence="11">KCTC 52660</strain>
    </source>
</reference>
<evidence type="ECO:0000256" key="4">
    <source>
        <dbReference type="ARBA" id="ARBA00022692"/>
    </source>
</evidence>
<feature type="transmembrane region" description="Helical" evidence="7">
    <location>
        <begin position="216"/>
        <end position="235"/>
    </location>
</feature>
<keyword evidence="4 7" id="KW-0812">Transmembrane</keyword>
<organism evidence="10 11">
    <name type="scientific">Halomonas tibetensis</name>
    <dbReference type="NCBI Taxonomy" id="2259590"/>
    <lineage>
        <taxon>Bacteria</taxon>
        <taxon>Pseudomonadati</taxon>
        <taxon>Pseudomonadota</taxon>
        <taxon>Gammaproteobacteria</taxon>
        <taxon>Oceanospirillales</taxon>
        <taxon>Halomonadaceae</taxon>
        <taxon>Halomonas</taxon>
    </lineage>
</organism>
<dbReference type="EMBL" id="JBHRSQ010000016">
    <property type="protein sequence ID" value="MFC2992846.1"/>
    <property type="molecule type" value="Genomic_DNA"/>
</dbReference>
<gene>
    <name evidence="10" type="ORF">ACFODV_12460</name>
</gene>
<evidence type="ECO:0000256" key="7">
    <source>
        <dbReference type="SAM" id="Phobius"/>
    </source>
</evidence>
<feature type="transmembrane region" description="Helical" evidence="7">
    <location>
        <begin position="95"/>
        <end position="115"/>
    </location>
</feature>
<evidence type="ECO:0000256" key="1">
    <source>
        <dbReference type="ARBA" id="ARBA00004651"/>
    </source>
</evidence>
<feature type="transmembrane region" description="Helical" evidence="7">
    <location>
        <begin position="247"/>
        <end position="273"/>
    </location>
</feature>
<accession>A0ABV7B7A7</accession>
<dbReference type="PANTHER" id="PTHR33932:SF4">
    <property type="entry name" value="NA(+)_H(+) ANTIPORTER SUBUNIT B"/>
    <property type="match status" value="1"/>
</dbReference>
<dbReference type="InterPro" id="IPR050622">
    <property type="entry name" value="CPA3_antiporter_subunitB"/>
</dbReference>
<evidence type="ECO:0000256" key="3">
    <source>
        <dbReference type="ARBA" id="ARBA00022475"/>
    </source>
</evidence>
<sequence length="308" mass="32078">MSGLVIGFDLLLVAGLAWLAWQALFDRHRFSAVVHFMAFGLVMALVWVRLDALDIALAEAAIGAGVTGALLLAALGRLPATGGHSPAWRATQRPLVLLALFTALLATLALAWVAWQLPRPGLAVPIGEALPESGVTHAVTAILLNLRAWDTLLEIAVMLTGVFLVWSLGPALVPYAPATALPGLPALTRLLHPLFLLVPAYLLWRGSHAPGGAFPAGAVLGAGGVLLVLAGAVPWMHEPRRQPLLRLLLAAGVILFLAVALGGLLLTGTFLAIPASMAGTVILAVETAAALSIALMLMAFYLYGEPGR</sequence>
<feature type="transmembrane region" description="Helical" evidence="7">
    <location>
        <begin position="155"/>
        <end position="175"/>
    </location>
</feature>
<dbReference type="InterPro" id="IPR025383">
    <property type="entry name" value="MrpA_C/MbhD"/>
</dbReference>
<keyword evidence="3" id="KW-1003">Cell membrane</keyword>
<protein>
    <submittedName>
        <fullName evidence="10">Hydrogenase subunit MbhD domain-containing protein</fullName>
    </submittedName>
</protein>
<comment type="caution">
    <text evidence="10">The sequence shown here is derived from an EMBL/GenBank/DDBJ whole genome shotgun (WGS) entry which is preliminary data.</text>
</comment>
<keyword evidence="5 7" id="KW-1133">Transmembrane helix</keyword>
<dbReference type="RefSeq" id="WP_379759908.1">
    <property type="nucleotide sequence ID" value="NZ_JBHRSQ010000016.1"/>
</dbReference>
<evidence type="ECO:0000256" key="5">
    <source>
        <dbReference type="ARBA" id="ARBA00022989"/>
    </source>
</evidence>
<name>A0ABV7B7A7_9GAMM</name>
<keyword evidence="11" id="KW-1185">Reference proteome</keyword>
<evidence type="ECO:0000313" key="10">
    <source>
        <dbReference type="EMBL" id="MFC2992846.1"/>
    </source>
</evidence>
<evidence type="ECO:0000259" key="9">
    <source>
        <dbReference type="Pfam" id="PF13244"/>
    </source>
</evidence>
<dbReference type="PANTHER" id="PTHR33932">
    <property type="entry name" value="NA(+)/H(+) ANTIPORTER SUBUNIT B"/>
    <property type="match status" value="1"/>
</dbReference>